<organism evidence="2 3">
    <name type="scientific">Roseovarius rhodophyticola</name>
    <dbReference type="NCBI Taxonomy" id="3080827"/>
    <lineage>
        <taxon>Bacteria</taxon>
        <taxon>Pseudomonadati</taxon>
        <taxon>Pseudomonadota</taxon>
        <taxon>Alphaproteobacteria</taxon>
        <taxon>Rhodobacterales</taxon>
        <taxon>Roseobacteraceae</taxon>
        <taxon>Roseovarius</taxon>
    </lineage>
</organism>
<dbReference type="Gene3D" id="3.30.450.180">
    <property type="match status" value="1"/>
</dbReference>
<keyword evidence="3" id="KW-1185">Reference proteome</keyword>
<evidence type="ECO:0000313" key="2">
    <source>
        <dbReference type="EMBL" id="WYK16939.1"/>
    </source>
</evidence>
<dbReference type="InterPro" id="IPR001387">
    <property type="entry name" value="Cro/C1-type_HTH"/>
</dbReference>
<dbReference type="InterPro" id="IPR035965">
    <property type="entry name" value="PAS-like_dom_sf"/>
</dbReference>
<dbReference type="Pfam" id="PF17765">
    <property type="entry name" value="MLTR_LBD"/>
    <property type="match status" value="1"/>
</dbReference>
<protein>
    <submittedName>
        <fullName evidence="2">Helix-turn-helix domain-containing protein</fullName>
    </submittedName>
</protein>
<accession>A0ABZ2TB51</accession>
<dbReference type="Gene3D" id="1.10.260.40">
    <property type="entry name" value="lambda repressor-like DNA-binding domains"/>
    <property type="match status" value="1"/>
</dbReference>
<dbReference type="PANTHER" id="PTHR35010">
    <property type="entry name" value="BLL4672 PROTEIN-RELATED"/>
    <property type="match status" value="1"/>
</dbReference>
<evidence type="ECO:0000259" key="1">
    <source>
        <dbReference type="PROSITE" id="PS50943"/>
    </source>
</evidence>
<dbReference type="InterPro" id="IPR041413">
    <property type="entry name" value="MLTR_LBD"/>
</dbReference>
<evidence type="ECO:0000313" key="3">
    <source>
        <dbReference type="Proteomes" id="UP001281305"/>
    </source>
</evidence>
<dbReference type="SUPFAM" id="SSF47413">
    <property type="entry name" value="lambda repressor-like DNA-binding domains"/>
    <property type="match status" value="1"/>
</dbReference>
<dbReference type="InterPro" id="IPR010982">
    <property type="entry name" value="Lambda_DNA-bd_dom_sf"/>
</dbReference>
<proteinExistence type="predicted"/>
<dbReference type="RefSeq" id="WP_317057009.1">
    <property type="nucleotide sequence ID" value="NZ_CP146606.1"/>
</dbReference>
<dbReference type="PANTHER" id="PTHR35010:SF4">
    <property type="entry name" value="BLL5781 PROTEIN"/>
    <property type="match status" value="1"/>
</dbReference>
<dbReference type="SMART" id="SM00530">
    <property type="entry name" value="HTH_XRE"/>
    <property type="match status" value="1"/>
</dbReference>
<reference evidence="2 3" key="1">
    <citation type="submission" date="2024-02" db="EMBL/GenBank/DDBJ databases">
        <title>Roseovarius strain W115 nov., isolated from a marine algae.</title>
        <authorList>
            <person name="Lee M.W."/>
            <person name="Lee J.K."/>
            <person name="Kim J.M."/>
            <person name="Choi D.G."/>
            <person name="Baek J.H."/>
            <person name="Bayburt H."/>
            <person name="Jung J.J."/>
            <person name="Han D.M."/>
            <person name="Jeon C.O."/>
        </authorList>
    </citation>
    <scope>NUCLEOTIDE SEQUENCE [LARGE SCALE GENOMIC DNA]</scope>
    <source>
        <strain evidence="2 3">W115</strain>
    </source>
</reference>
<gene>
    <name evidence="2" type="ORF">RZS32_010915</name>
</gene>
<dbReference type="CDD" id="cd00093">
    <property type="entry name" value="HTH_XRE"/>
    <property type="match status" value="1"/>
</dbReference>
<dbReference type="SUPFAM" id="SSF55785">
    <property type="entry name" value="PYP-like sensor domain (PAS domain)"/>
    <property type="match status" value="1"/>
</dbReference>
<dbReference type="EMBL" id="CP146606">
    <property type="protein sequence ID" value="WYK16939.1"/>
    <property type="molecule type" value="Genomic_DNA"/>
</dbReference>
<dbReference type="Proteomes" id="UP001281305">
    <property type="component" value="Chromosome"/>
</dbReference>
<sequence>MAIQNEFGLTLKGIRNALSLSQLALAHRLGSTQRHISFLETGRSRATSEFLQRVAVELNLSTAQRSALFEASGLRNPFPERQLTDTEITQALDTIERRILQNWPFPAFALDKDWTILRANPSATAMFAMFGIDLSQANQSLLTMVLSPGFRTAILNWEEVSPGFYFRLMAAAERDRTVRVAFEAARASGLFDDVPRHITSGSANPVMSCAEMGLPDGTRLRMTPFIGSLSTLQDVRLERIEIELMVPLDDVTETKLTSMFS</sequence>
<dbReference type="Pfam" id="PF01381">
    <property type="entry name" value="HTH_3"/>
    <property type="match status" value="1"/>
</dbReference>
<feature type="domain" description="HTH cro/C1-type" evidence="1">
    <location>
        <begin position="11"/>
        <end position="65"/>
    </location>
</feature>
<dbReference type="PROSITE" id="PS50943">
    <property type="entry name" value="HTH_CROC1"/>
    <property type="match status" value="1"/>
</dbReference>
<name>A0ABZ2TB51_9RHOB</name>